<organism evidence="3 4">
    <name type="scientific">Jaminaea rosea</name>
    <dbReference type="NCBI Taxonomy" id="1569628"/>
    <lineage>
        <taxon>Eukaryota</taxon>
        <taxon>Fungi</taxon>
        <taxon>Dikarya</taxon>
        <taxon>Basidiomycota</taxon>
        <taxon>Ustilaginomycotina</taxon>
        <taxon>Exobasidiomycetes</taxon>
        <taxon>Microstromatales</taxon>
        <taxon>Microstromatales incertae sedis</taxon>
        <taxon>Jaminaea</taxon>
    </lineage>
</organism>
<reference evidence="3 4" key="1">
    <citation type="journal article" date="2018" name="Mol. Biol. Evol.">
        <title>Broad Genomic Sampling Reveals a Smut Pathogenic Ancestry of the Fungal Clade Ustilaginomycotina.</title>
        <authorList>
            <person name="Kijpornyongpan T."/>
            <person name="Mondo S.J."/>
            <person name="Barry K."/>
            <person name="Sandor L."/>
            <person name="Lee J."/>
            <person name="Lipzen A."/>
            <person name="Pangilinan J."/>
            <person name="LaButti K."/>
            <person name="Hainaut M."/>
            <person name="Henrissat B."/>
            <person name="Grigoriev I.V."/>
            <person name="Spatafora J.W."/>
            <person name="Aime M.C."/>
        </authorList>
    </citation>
    <scope>NUCLEOTIDE SEQUENCE [LARGE SCALE GENOMIC DNA]</scope>
    <source>
        <strain evidence="3 4">MCA 5214</strain>
    </source>
</reference>
<feature type="chain" id="PRO_5016278196" evidence="2">
    <location>
        <begin position="24"/>
        <end position="326"/>
    </location>
</feature>
<dbReference type="EMBL" id="KZ819672">
    <property type="protein sequence ID" value="PWN26232.1"/>
    <property type="molecule type" value="Genomic_DNA"/>
</dbReference>
<keyword evidence="4" id="KW-1185">Reference proteome</keyword>
<feature type="signal peptide" evidence="2">
    <location>
        <begin position="1"/>
        <end position="23"/>
    </location>
</feature>
<dbReference type="Gene3D" id="2.40.40.10">
    <property type="entry name" value="RlpA-like domain"/>
    <property type="match status" value="1"/>
</dbReference>
<gene>
    <name evidence="3" type="ORF">BDZ90DRAFT_267304</name>
</gene>
<accession>A0A316ULR2</accession>
<evidence type="ECO:0000313" key="4">
    <source>
        <dbReference type="Proteomes" id="UP000245884"/>
    </source>
</evidence>
<protein>
    <submittedName>
        <fullName evidence="3">Uncharacterized protein</fullName>
    </submittedName>
</protein>
<dbReference type="RefSeq" id="XP_025360844.1">
    <property type="nucleotide sequence ID" value="XM_025508704.1"/>
</dbReference>
<keyword evidence="2" id="KW-0732">Signal</keyword>
<dbReference type="CDD" id="cd22191">
    <property type="entry name" value="DPBB_RlpA_EXP_N-like"/>
    <property type="match status" value="1"/>
</dbReference>
<dbReference type="GeneID" id="37030527"/>
<feature type="region of interest" description="Disordered" evidence="1">
    <location>
        <begin position="27"/>
        <end position="53"/>
    </location>
</feature>
<dbReference type="AlphaFoldDB" id="A0A316ULR2"/>
<proteinExistence type="predicted"/>
<dbReference type="Proteomes" id="UP000245884">
    <property type="component" value="Unassembled WGS sequence"/>
</dbReference>
<evidence type="ECO:0000256" key="2">
    <source>
        <dbReference type="SAM" id="SignalP"/>
    </source>
</evidence>
<evidence type="ECO:0000313" key="3">
    <source>
        <dbReference type="EMBL" id="PWN26232.1"/>
    </source>
</evidence>
<dbReference type="OrthoDB" id="3361140at2759"/>
<sequence length="326" mass="34971">MRATTMTALLGAVSLSFATLALATSGQSKPQRDTSVPACDQPDGSLTTRKNFGKGVAWSPEGIIPIEQSDDPVFYLSPGESACGGRKYKDSDAGVCLSAGWVNSAYHNSCDRWVEVQLPALGTKVAARVLDSCGGDDPAKSTFNCNDVYLTLSSWSALAEGNKTIIDAGRLPGPVNWRFIKEPCFGCEEGLPGIKPFGGQDTCMGPDDWGVMRNGRRRGAERKFGADAGNACSGLAGGGHGYNVDLFKASAIKHGYKLNLGHTHTHSATPPRDETQQHKAGFTVIERTEGGKIVKGKKKRFELLEEAHNFRAKLMRNEAAQEGYEK</sequence>
<name>A0A316ULR2_9BASI</name>
<evidence type="ECO:0000256" key="1">
    <source>
        <dbReference type="SAM" id="MobiDB-lite"/>
    </source>
</evidence>
<dbReference type="InterPro" id="IPR036908">
    <property type="entry name" value="RlpA-like_sf"/>
</dbReference>